<proteinExistence type="predicted"/>
<gene>
    <name evidence="2" type="ORF">PAPYR_2617</name>
</gene>
<evidence type="ECO:0000256" key="1">
    <source>
        <dbReference type="SAM" id="MobiDB-lite"/>
    </source>
</evidence>
<feature type="region of interest" description="Disordered" evidence="1">
    <location>
        <begin position="35"/>
        <end position="99"/>
    </location>
</feature>
<protein>
    <submittedName>
        <fullName evidence="2">Uncharacterized protein</fullName>
    </submittedName>
</protein>
<evidence type="ECO:0000313" key="3">
    <source>
        <dbReference type="Proteomes" id="UP001141327"/>
    </source>
</evidence>
<evidence type="ECO:0000313" key="2">
    <source>
        <dbReference type="EMBL" id="KAJ4461154.1"/>
    </source>
</evidence>
<dbReference type="Proteomes" id="UP001141327">
    <property type="component" value="Unassembled WGS sequence"/>
</dbReference>
<feature type="compositionally biased region" description="Low complexity" evidence="1">
    <location>
        <begin position="68"/>
        <end position="84"/>
    </location>
</feature>
<reference evidence="2" key="1">
    <citation type="journal article" date="2022" name="bioRxiv">
        <title>Genomics of Preaxostyla Flagellates Illuminates Evolutionary Transitions and the Path Towards Mitochondrial Loss.</title>
        <authorList>
            <person name="Novak L.V.F."/>
            <person name="Treitli S.C."/>
            <person name="Pyrih J."/>
            <person name="Halakuc P."/>
            <person name="Pipaliya S.V."/>
            <person name="Vacek V."/>
            <person name="Brzon O."/>
            <person name="Soukal P."/>
            <person name="Eme L."/>
            <person name="Dacks J.B."/>
            <person name="Karnkowska A."/>
            <person name="Elias M."/>
            <person name="Hampl V."/>
        </authorList>
    </citation>
    <scope>NUCLEOTIDE SEQUENCE</scope>
    <source>
        <strain evidence="2">RCP-MX</strain>
    </source>
</reference>
<name>A0ABQ8UPQ8_9EUKA</name>
<comment type="caution">
    <text evidence="2">The sequence shown here is derived from an EMBL/GenBank/DDBJ whole genome shotgun (WGS) entry which is preliminary data.</text>
</comment>
<feature type="compositionally biased region" description="Pro residues" evidence="1">
    <location>
        <begin position="39"/>
        <end position="53"/>
    </location>
</feature>
<accession>A0ABQ8UPQ8</accession>
<organism evidence="2 3">
    <name type="scientific">Paratrimastix pyriformis</name>
    <dbReference type="NCBI Taxonomy" id="342808"/>
    <lineage>
        <taxon>Eukaryota</taxon>
        <taxon>Metamonada</taxon>
        <taxon>Preaxostyla</taxon>
        <taxon>Paratrimastigidae</taxon>
        <taxon>Paratrimastix</taxon>
    </lineage>
</organism>
<keyword evidence="3" id="KW-1185">Reference proteome</keyword>
<dbReference type="EMBL" id="JAPMOS010000009">
    <property type="protein sequence ID" value="KAJ4461154.1"/>
    <property type="molecule type" value="Genomic_DNA"/>
</dbReference>
<sequence length="99" mass="10822">MPTVRSVPLPHHVTICLDFVIDCCISYALPKPVHRHPVPPRALPRPAVPPAPRASPGHFSGESDYERLLGQLALSAAQPAAQQKLEPRHKRPSQQKSTA</sequence>